<accession>A0ABV3SAK8</accession>
<dbReference type="InterPro" id="IPR020546">
    <property type="entry name" value="ATP_synth_F1_dsu/esu_N"/>
</dbReference>
<evidence type="ECO:0000256" key="10">
    <source>
        <dbReference type="ARBA" id="ARBA00031795"/>
    </source>
</evidence>
<evidence type="ECO:0000256" key="11">
    <source>
        <dbReference type="HAMAP-Rule" id="MF_00530"/>
    </source>
</evidence>
<evidence type="ECO:0000256" key="8">
    <source>
        <dbReference type="ARBA" id="ARBA00023196"/>
    </source>
</evidence>
<dbReference type="NCBIfam" id="TIGR03166">
    <property type="entry name" value="alt_F1F0_F1_eps"/>
    <property type="match status" value="1"/>
</dbReference>
<evidence type="ECO:0000313" key="13">
    <source>
        <dbReference type="EMBL" id="MEX0387162.1"/>
    </source>
</evidence>
<gene>
    <name evidence="11" type="primary">atpC</name>
    <name evidence="13" type="ORF">V6X64_09175</name>
</gene>
<proteinExistence type="inferred from homology"/>
<dbReference type="HAMAP" id="MF_00530">
    <property type="entry name" value="ATP_synth_epsil_bac"/>
    <property type="match status" value="1"/>
</dbReference>
<dbReference type="RefSeq" id="WP_367967704.1">
    <property type="nucleotide sequence ID" value="NZ_JBAKFJ010000001.1"/>
</dbReference>
<evidence type="ECO:0000256" key="4">
    <source>
        <dbReference type="ARBA" id="ARBA00014480"/>
    </source>
</evidence>
<protein>
    <recommendedName>
        <fullName evidence="4 11">ATP synthase epsilon chain</fullName>
    </recommendedName>
    <alternativeName>
        <fullName evidence="10 11">ATP synthase F1 sector epsilon subunit</fullName>
    </alternativeName>
    <alternativeName>
        <fullName evidence="9 11">F-ATPase epsilon subunit</fullName>
    </alternativeName>
</protein>
<comment type="subcellular location">
    <subcellularLocation>
        <location evidence="11">Cell membrane</location>
        <topology evidence="11">Peripheral membrane protein</topology>
    </subcellularLocation>
    <subcellularLocation>
        <location evidence="2">Endomembrane system</location>
        <topology evidence="2">Peripheral membrane protein</topology>
    </subcellularLocation>
</comment>
<dbReference type="Proteomes" id="UP001556653">
    <property type="component" value="Unassembled WGS sequence"/>
</dbReference>
<dbReference type="CDD" id="cd12152">
    <property type="entry name" value="F1-ATPase_delta"/>
    <property type="match status" value="1"/>
</dbReference>
<dbReference type="InterPro" id="IPR024037">
    <property type="entry name" value="Alt_ATP_synth_F1_esu"/>
</dbReference>
<comment type="function">
    <text evidence="1 11">Produces ATP from ADP in the presence of a proton gradient across the membrane.</text>
</comment>
<feature type="domain" description="ATP synthase F1 complex delta/epsilon subunit N-terminal" evidence="12">
    <location>
        <begin position="6"/>
        <end position="80"/>
    </location>
</feature>
<dbReference type="Gene3D" id="2.60.15.10">
    <property type="entry name" value="F0F1 ATP synthase delta/epsilon subunit, N-terminal"/>
    <property type="match status" value="1"/>
</dbReference>
<keyword evidence="11" id="KW-0066">ATP synthesis</keyword>
<evidence type="ECO:0000313" key="14">
    <source>
        <dbReference type="Proteomes" id="UP001556653"/>
    </source>
</evidence>
<evidence type="ECO:0000256" key="6">
    <source>
        <dbReference type="ARBA" id="ARBA00023065"/>
    </source>
</evidence>
<dbReference type="InterPro" id="IPR036771">
    <property type="entry name" value="ATPsynth_dsu/esu_N"/>
</dbReference>
<sequence>MTAATLHLRIFLPTGILLDTETNRLVAESPAGCFGVLPRHIDGVAMLASGILCYGSCGYAAVDGGTLVKCGDEVRVSTPQAMLGDSLESLISVVSERFRVRDEDERLTRSALARLEAGTLRRLQDMEGWPG</sequence>
<evidence type="ECO:0000256" key="3">
    <source>
        <dbReference type="ARBA" id="ARBA00005712"/>
    </source>
</evidence>
<comment type="caution">
    <text evidence="13">The sequence shown here is derived from an EMBL/GenBank/DDBJ whole genome shotgun (WGS) entry which is preliminary data.</text>
</comment>
<reference evidence="13 14" key="1">
    <citation type="submission" date="2024-02" db="EMBL/GenBank/DDBJ databases">
        <title>New especies of Spiribacter isolated from saline water.</title>
        <authorList>
            <person name="Leon M.J."/>
            <person name="De La Haba R."/>
            <person name="Sanchez-Porro C."/>
            <person name="Ventosa A."/>
        </authorList>
    </citation>
    <scope>NUCLEOTIDE SEQUENCE [LARGE SCALE GENOMIC DNA]</scope>
    <source>
        <strain evidence="14">ag22IC4-227</strain>
    </source>
</reference>
<keyword evidence="5 11" id="KW-0813">Transport</keyword>
<keyword evidence="14" id="KW-1185">Reference proteome</keyword>
<keyword evidence="6 11" id="KW-0406">Ion transport</keyword>
<evidence type="ECO:0000256" key="5">
    <source>
        <dbReference type="ARBA" id="ARBA00022448"/>
    </source>
</evidence>
<evidence type="ECO:0000256" key="7">
    <source>
        <dbReference type="ARBA" id="ARBA00023136"/>
    </source>
</evidence>
<keyword evidence="8 11" id="KW-0139">CF(1)</keyword>
<keyword evidence="11" id="KW-1003">Cell membrane</keyword>
<evidence type="ECO:0000256" key="2">
    <source>
        <dbReference type="ARBA" id="ARBA00004184"/>
    </source>
</evidence>
<keyword evidence="11" id="KW-0375">Hydrogen ion transport</keyword>
<name>A0ABV3SAK8_9GAMM</name>
<dbReference type="SUPFAM" id="SSF51344">
    <property type="entry name" value="Epsilon subunit of F1F0-ATP synthase N-terminal domain"/>
    <property type="match status" value="1"/>
</dbReference>
<dbReference type="Pfam" id="PF02823">
    <property type="entry name" value="ATP-synt_DE_N"/>
    <property type="match status" value="1"/>
</dbReference>
<dbReference type="EMBL" id="JBAKFJ010000001">
    <property type="protein sequence ID" value="MEX0387162.1"/>
    <property type="molecule type" value="Genomic_DNA"/>
</dbReference>
<comment type="similarity">
    <text evidence="3 11">Belongs to the ATPase epsilon chain family.</text>
</comment>
<dbReference type="InterPro" id="IPR001469">
    <property type="entry name" value="ATP_synth_F1_dsu/esu"/>
</dbReference>
<evidence type="ECO:0000256" key="9">
    <source>
        <dbReference type="ARBA" id="ARBA00030215"/>
    </source>
</evidence>
<evidence type="ECO:0000259" key="12">
    <source>
        <dbReference type="Pfam" id="PF02823"/>
    </source>
</evidence>
<evidence type="ECO:0000256" key="1">
    <source>
        <dbReference type="ARBA" id="ARBA00003543"/>
    </source>
</evidence>
<organism evidence="13 14">
    <name type="scientific">Spiribacter onubensis</name>
    <dbReference type="NCBI Taxonomy" id="3122420"/>
    <lineage>
        <taxon>Bacteria</taxon>
        <taxon>Pseudomonadati</taxon>
        <taxon>Pseudomonadota</taxon>
        <taxon>Gammaproteobacteria</taxon>
        <taxon>Chromatiales</taxon>
        <taxon>Ectothiorhodospiraceae</taxon>
        <taxon>Spiribacter</taxon>
    </lineage>
</organism>
<comment type="subunit">
    <text evidence="11">F-type ATPases have 2 components, CF(1) - the catalytic core - and CF(0) - the membrane proton channel. CF(1) has five subunits: alpha(3), beta(3), gamma(1), delta(1), epsilon(1). CF(0) has three main subunits: a, b and c.</text>
</comment>
<keyword evidence="7 11" id="KW-0472">Membrane</keyword>